<feature type="region of interest" description="Disordered" evidence="1">
    <location>
        <begin position="1"/>
        <end position="295"/>
    </location>
</feature>
<feature type="compositionally biased region" description="Gly residues" evidence="1">
    <location>
        <begin position="57"/>
        <end position="71"/>
    </location>
</feature>
<keyword evidence="3" id="KW-1185">Reference proteome</keyword>
<feature type="non-terminal residue" evidence="2">
    <location>
        <position position="1"/>
    </location>
</feature>
<dbReference type="EMBL" id="AGNL01000826">
    <property type="protein sequence ID" value="EJK77470.1"/>
    <property type="molecule type" value="Genomic_DNA"/>
</dbReference>
<gene>
    <name evidence="2" type="ORF">THAOC_00698</name>
</gene>
<comment type="caution">
    <text evidence="2">The sequence shown here is derived from an EMBL/GenBank/DDBJ whole genome shotgun (WGS) entry which is preliminary data.</text>
</comment>
<reference evidence="2 3" key="1">
    <citation type="journal article" date="2012" name="Genome Biol.">
        <title>Genome and low-iron response of an oceanic diatom adapted to chronic iron limitation.</title>
        <authorList>
            <person name="Lommer M."/>
            <person name="Specht M."/>
            <person name="Roy A.S."/>
            <person name="Kraemer L."/>
            <person name="Andreson R."/>
            <person name="Gutowska M.A."/>
            <person name="Wolf J."/>
            <person name="Bergner S.V."/>
            <person name="Schilhabel M.B."/>
            <person name="Klostermeier U.C."/>
            <person name="Beiko R.G."/>
            <person name="Rosenstiel P."/>
            <person name="Hippler M."/>
            <person name="Laroche J."/>
        </authorList>
    </citation>
    <scope>NUCLEOTIDE SEQUENCE [LARGE SCALE GENOMIC DNA]</scope>
    <source>
        <strain evidence="2 3">CCMP1005</strain>
    </source>
</reference>
<name>K0TIN1_THAOC</name>
<feature type="compositionally biased region" description="Basic and acidic residues" evidence="1">
    <location>
        <begin position="136"/>
        <end position="152"/>
    </location>
</feature>
<feature type="compositionally biased region" description="Basic and acidic residues" evidence="1">
    <location>
        <begin position="198"/>
        <end position="211"/>
    </location>
</feature>
<protein>
    <submittedName>
        <fullName evidence="2">Uncharacterized protein</fullName>
    </submittedName>
</protein>
<organism evidence="2 3">
    <name type="scientific">Thalassiosira oceanica</name>
    <name type="common">Marine diatom</name>
    <dbReference type="NCBI Taxonomy" id="159749"/>
    <lineage>
        <taxon>Eukaryota</taxon>
        <taxon>Sar</taxon>
        <taxon>Stramenopiles</taxon>
        <taxon>Ochrophyta</taxon>
        <taxon>Bacillariophyta</taxon>
        <taxon>Coscinodiscophyceae</taxon>
        <taxon>Thalassiosirophycidae</taxon>
        <taxon>Thalassiosirales</taxon>
        <taxon>Thalassiosiraceae</taxon>
        <taxon>Thalassiosira</taxon>
    </lineage>
</organism>
<dbReference type="Proteomes" id="UP000266841">
    <property type="component" value="Unassembled WGS sequence"/>
</dbReference>
<evidence type="ECO:0000313" key="2">
    <source>
        <dbReference type="EMBL" id="EJK77470.1"/>
    </source>
</evidence>
<feature type="compositionally biased region" description="Gly residues" evidence="1">
    <location>
        <begin position="106"/>
        <end position="118"/>
    </location>
</feature>
<evidence type="ECO:0000313" key="3">
    <source>
        <dbReference type="Proteomes" id="UP000266841"/>
    </source>
</evidence>
<proteinExistence type="predicted"/>
<dbReference type="AlphaFoldDB" id="K0TIN1"/>
<evidence type="ECO:0000256" key="1">
    <source>
        <dbReference type="SAM" id="MobiDB-lite"/>
    </source>
</evidence>
<feature type="compositionally biased region" description="Gly residues" evidence="1">
    <location>
        <begin position="243"/>
        <end position="259"/>
    </location>
</feature>
<accession>K0TIN1</accession>
<sequence>GGVAFLDARRTPAARPRRVSPGQPPGRDTGWAPVFLDGCDAPGLDGTEGRRPRSTAGRGGVGEAARGGDGPAGESEEALEGRPRARRGGRGGEGVPFFDAGDAVVGSGGGGGGGGGARRGGEGRAGRVRGAPFRPPGRDGRASNGVGREDNGRPPVPAATKTGPGGGDAPTRPPFEAGDGPDRGDLACRPPQQAGPRGHPEARGRERRREAAWLGGTPRPCRGISTWDRPASYEVRTDRRRGPGGGRGPRGVGGRGYEGPGEARQQRPLAGGRRSDEGDGRGAAAEVSRRSSRRR</sequence>